<dbReference type="InterPro" id="IPR017896">
    <property type="entry name" value="4Fe4S_Fe-S-bd"/>
</dbReference>
<evidence type="ECO:0000256" key="2">
    <source>
        <dbReference type="ARBA" id="ARBA00022723"/>
    </source>
</evidence>
<keyword evidence="1" id="KW-0004">4Fe-4S</keyword>
<feature type="domain" description="4Fe-4S ferredoxin-type" evidence="5">
    <location>
        <begin position="57"/>
        <end position="88"/>
    </location>
</feature>
<keyword evidence="3" id="KW-0408">Iron</keyword>
<evidence type="ECO:0000313" key="7">
    <source>
        <dbReference type="Proteomes" id="UP001487305"/>
    </source>
</evidence>
<feature type="domain" description="4Fe-4S ferredoxin-type" evidence="5">
    <location>
        <begin position="89"/>
        <end position="118"/>
    </location>
</feature>
<protein>
    <submittedName>
        <fullName evidence="6">4Fe-4S dicluster domain-containing protein</fullName>
    </submittedName>
</protein>
<dbReference type="Pfam" id="PF13247">
    <property type="entry name" value="Fer4_11"/>
    <property type="match status" value="1"/>
</dbReference>
<evidence type="ECO:0000313" key="6">
    <source>
        <dbReference type="EMBL" id="MEQ3362254.1"/>
    </source>
</evidence>
<evidence type="ECO:0000256" key="3">
    <source>
        <dbReference type="ARBA" id="ARBA00023004"/>
    </source>
</evidence>
<keyword evidence="2" id="KW-0479">Metal-binding</keyword>
<evidence type="ECO:0000256" key="4">
    <source>
        <dbReference type="ARBA" id="ARBA00023014"/>
    </source>
</evidence>
<dbReference type="PANTHER" id="PTHR43177">
    <property type="entry name" value="PROTEIN NRFC"/>
    <property type="match status" value="1"/>
</dbReference>
<dbReference type="SUPFAM" id="SSF54862">
    <property type="entry name" value="4Fe-4S ferredoxins"/>
    <property type="match status" value="1"/>
</dbReference>
<keyword evidence="4" id="KW-0411">Iron-sulfur</keyword>
<comment type="caution">
    <text evidence="6">The sequence shown here is derived from an EMBL/GenBank/DDBJ whole genome shotgun (WGS) entry which is preliminary data.</text>
</comment>
<dbReference type="PROSITE" id="PS00198">
    <property type="entry name" value="4FE4S_FER_1"/>
    <property type="match status" value="1"/>
</dbReference>
<dbReference type="CDD" id="cd10551">
    <property type="entry name" value="PsrB"/>
    <property type="match status" value="1"/>
</dbReference>
<reference evidence="6 7" key="1">
    <citation type="submission" date="2024-04" db="EMBL/GenBank/DDBJ databases">
        <title>Human intestinal bacterial collection.</title>
        <authorList>
            <person name="Pauvert C."/>
            <person name="Hitch T.C.A."/>
            <person name="Clavel T."/>
        </authorList>
    </citation>
    <scope>NUCLEOTIDE SEQUENCE [LARGE SCALE GENOMIC DNA]</scope>
    <source>
        <strain evidence="6 7">CLA-KB-H42</strain>
    </source>
</reference>
<proteinExistence type="predicted"/>
<dbReference type="InterPro" id="IPR050954">
    <property type="entry name" value="ET_IronSulfur_Cluster-Binding"/>
</dbReference>
<dbReference type="EMBL" id="JBBNOP010000003">
    <property type="protein sequence ID" value="MEQ3362254.1"/>
    <property type="molecule type" value="Genomic_DNA"/>
</dbReference>
<dbReference type="RefSeq" id="WP_102374763.1">
    <property type="nucleotide sequence ID" value="NZ_JBBNOP010000003.1"/>
</dbReference>
<evidence type="ECO:0000256" key="1">
    <source>
        <dbReference type="ARBA" id="ARBA00022485"/>
    </source>
</evidence>
<evidence type="ECO:0000259" key="5">
    <source>
        <dbReference type="PROSITE" id="PS51379"/>
    </source>
</evidence>
<sequence>MTKYGFAINLHRCIGCRTCSIGCKMENGVADGLLRIRVLNDEERAVYDTPMGTYPNLTMTWTPVPCQHCDEAPCVGVCPTGATVKREDGIVTIDKETCIGCKSCMEACPYDARVFDGESNTVDKCTLCAHRIDAGLGTTMCQISCPGRAITVGDIDDPDSDIAKIIAEHETKHILETEGTGPQVYYWNSMGS</sequence>
<keyword evidence="7" id="KW-1185">Reference proteome</keyword>
<dbReference type="PROSITE" id="PS51379">
    <property type="entry name" value="4FE4S_FER_2"/>
    <property type="match status" value="2"/>
</dbReference>
<organism evidence="6 7">
    <name type="scientific">Raoultibacter massiliensis</name>
    <dbReference type="NCBI Taxonomy" id="1852371"/>
    <lineage>
        <taxon>Bacteria</taxon>
        <taxon>Bacillati</taxon>
        <taxon>Actinomycetota</taxon>
        <taxon>Coriobacteriia</taxon>
        <taxon>Eggerthellales</taxon>
        <taxon>Eggerthellaceae</taxon>
        <taxon>Raoultibacter</taxon>
    </lineage>
</organism>
<name>A0ABV1JB07_9ACTN</name>
<dbReference type="PANTHER" id="PTHR43177:SF3">
    <property type="entry name" value="PROTEIN NRFC HOMOLOG"/>
    <property type="match status" value="1"/>
</dbReference>
<dbReference type="Gene3D" id="3.30.70.20">
    <property type="match status" value="2"/>
</dbReference>
<dbReference type="InterPro" id="IPR017900">
    <property type="entry name" value="4Fe4S_Fe_S_CS"/>
</dbReference>
<gene>
    <name evidence="6" type="ORF">AAA083_04610</name>
</gene>
<accession>A0ABV1JB07</accession>
<dbReference type="Proteomes" id="UP001487305">
    <property type="component" value="Unassembled WGS sequence"/>
</dbReference>